<protein>
    <recommendedName>
        <fullName evidence="1">Retrotransposon gag domain-containing protein</fullName>
    </recommendedName>
</protein>
<feature type="domain" description="Retrotransposon gag" evidence="1">
    <location>
        <begin position="46"/>
        <end position="129"/>
    </location>
</feature>
<comment type="caution">
    <text evidence="2">The sequence shown here is derived from an EMBL/GenBank/DDBJ whole genome shotgun (WGS) entry which is preliminary data.</text>
</comment>
<dbReference type="PANTHER" id="PTHR33223">
    <property type="entry name" value="CCHC-TYPE DOMAIN-CONTAINING PROTEIN"/>
    <property type="match status" value="1"/>
</dbReference>
<evidence type="ECO:0000313" key="2">
    <source>
        <dbReference type="EMBL" id="GJT27904.1"/>
    </source>
</evidence>
<name>A0ABQ5CMH6_9ASTR</name>
<accession>A0ABQ5CMH6</accession>
<keyword evidence="3" id="KW-1185">Reference proteome</keyword>
<dbReference type="Pfam" id="PF03732">
    <property type="entry name" value="Retrotrans_gag"/>
    <property type="match status" value="1"/>
</dbReference>
<dbReference type="PANTHER" id="PTHR33223:SF11">
    <property type="entry name" value="ELEMENT PROTEIN, PUTATIVE-RELATED"/>
    <property type="match status" value="1"/>
</dbReference>
<organism evidence="2 3">
    <name type="scientific">Tanacetum coccineum</name>
    <dbReference type="NCBI Taxonomy" id="301880"/>
    <lineage>
        <taxon>Eukaryota</taxon>
        <taxon>Viridiplantae</taxon>
        <taxon>Streptophyta</taxon>
        <taxon>Embryophyta</taxon>
        <taxon>Tracheophyta</taxon>
        <taxon>Spermatophyta</taxon>
        <taxon>Magnoliopsida</taxon>
        <taxon>eudicotyledons</taxon>
        <taxon>Gunneridae</taxon>
        <taxon>Pentapetalae</taxon>
        <taxon>asterids</taxon>
        <taxon>campanulids</taxon>
        <taxon>Asterales</taxon>
        <taxon>Asteraceae</taxon>
        <taxon>Asteroideae</taxon>
        <taxon>Anthemideae</taxon>
        <taxon>Anthemidinae</taxon>
        <taxon>Tanacetum</taxon>
    </lineage>
</organism>
<reference evidence="2" key="1">
    <citation type="journal article" date="2022" name="Int. J. Mol. Sci.">
        <title>Draft Genome of Tanacetum Coccineum: Genomic Comparison of Closely Related Tanacetum-Family Plants.</title>
        <authorList>
            <person name="Yamashiro T."/>
            <person name="Shiraishi A."/>
            <person name="Nakayama K."/>
            <person name="Satake H."/>
        </authorList>
    </citation>
    <scope>NUCLEOTIDE SEQUENCE</scope>
</reference>
<sequence length="175" mass="20064">MREKKGWTTFSENKNDDAHVHVEQVLDIVSLFNIPGVSHDAVILLVFPITLTGAAKRWLDRLPPGTVDSWDLLKKAFIQRCCPPSRTAKQLEEIRNFKQEGDETLYHTWELYNDLLYKCPTHDINNHQKAFLAAHAPFDLACTINQSLEDDYEPLDHSLEFTRIASVAIRCEALC</sequence>
<reference evidence="2" key="2">
    <citation type="submission" date="2022-01" db="EMBL/GenBank/DDBJ databases">
        <authorList>
            <person name="Yamashiro T."/>
            <person name="Shiraishi A."/>
            <person name="Satake H."/>
            <person name="Nakayama K."/>
        </authorList>
    </citation>
    <scope>NUCLEOTIDE SEQUENCE</scope>
</reference>
<dbReference type="InterPro" id="IPR005162">
    <property type="entry name" value="Retrotrans_gag_dom"/>
</dbReference>
<evidence type="ECO:0000259" key="1">
    <source>
        <dbReference type="Pfam" id="PF03732"/>
    </source>
</evidence>
<dbReference type="Proteomes" id="UP001151760">
    <property type="component" value="Unassembled WGS sequence"/>
</dbReference>
<evidence type="ECO:0000313" key="3">
    <source>
        <dbReference type="Proteomes" id="UP001151760"/>
    </source>
</evidence>
<proteinExistence type="predicted"/>
<dbReference type="EMBL" id="BQNB010014417">
    <property type="protein sequence ID" value="GJT27904.1"/>
    <property type="molecule type" value="Genomic_DNA"/>
</dbReference>
<gene>
    <name evidence="2" type="ORF">Tco_0908179</name>
</gene>